<dbReference type="EMBL" id="LNIX01000008">
    <property type="protein sequence ID" value="OXA50612.1"/>
    <property type="molecule type" value="Genomic_DNA"/>
</dbReference>
<dbReference type="OMA" id="NPQHRFK"/>
<feature type="region of interest" description="Disordered" evidence="5">
    <location>
        <begin position="1"/>
        <end position="23"/>
    </location>
</feature>
<protein>
    <submittedName>
        <fullName evidence="8">Uncharacterized protein</fullName>
    </submittedName>
</protein>
<dbReference type="GO" id="GO:0000398">
    <property type="term" value="P:mRNA splicing, via spliceosome"/>
    <property type="evidence" value="ECO:0007669"/>
    <property type="project" value="InterPro"/>
</dbReference>
<name>A0A226DYT8_FOLCA</name>
<evidence type="ECO:0000256" key="2">
    <source>
        <dbReference type="ARBA" id="ARBA00022664"/>
    </source>
</evidence>
<feature type="domain" description="Small nuclear ribonucleoprotein Prp3 C-terminal" evidence="6">
    <location>
        <begin position="440"/>
        <end position="558"/>
    </location>
</feature>
<keyword evidence="2" id="KW-0507">mRNA processing</keyword>
<evidence type="ECO:0000259" key="7">
    <source>
        <dbReference type="Pfam" id="PF08572"/>
    </source>
</evidence>
<dbReference type="Pfam" id="PF06544">
    <property type="entry name" value="Prp3_C"/>
    <property type="match status" value="1"/>
</dbReference>
<evidence type="ECO:0000313" key="8">
    <source>
        <dbReference type="EMBL" id="OXA50612.1"/>
    </source>
</evidence>
<dbReference type="STRING" id="158441.A0A226DYT8"/>
<keyword evidence="4" id="KW-0539">Nucleus</keyword>
<evidence type="ECO:0000256" key="3">
    <source>
        <dbReference type="ARBA" id="ARBA00023187"/>
    </source>
</evidence>
<dbReference type="InterPro" id="IPR013881">
    <property type="entry name" value="Pre-mRNA_splic_Prp3_dom"/>
</dbReference>
<dbReference type="Pfam" id="PF08572">
    <property type="entry name" value="PRP3"/>
    <property type="match status" value="1"/>
</dbReference>
<dbReference type="PANTHER" id="PTHR14212">
    <property type="entry name" value="U4/U6-ASSOCIATED RNA SPLICING FACTOR-RELATED"/>
    <property type="match status" value="1"/>
</dbReference>
<feature type="compositionally biased region" description="Polar residues" evidence="5">
    <location>
        <begin position="10"/>
        <end position="23"/>
    </location>
</feature>
<proteinExistence type="predicted"/>
<sequence length="571" mass="64606">MLRNQKELDNVNNMAATPSPGQLSSLQIQQMMADAKRMINVRKQALEATGITLPPSMSSMASSASMPPPGVIVPPPIARNMPSMMMMENNNDVVSFDDKKRKIAELQAQIASKLASGGFKPDEEPTKPIPLLLDNEGRAIDVSGKQLLFPTRQPTLKANIRAQKRPATDSRPMGKDGTRSVVPEEEDFMPPAGNKYFDDRLPPASVIKKGLERKKKSLRFNDPGKYVAIAQKQRTEARLNNLKSEIADKARKTGIANAARMAKLSGTAGSSDKSAEYIPQVEWWDTLILEEDKKIKDLVTYDSPIKQDAITSLIEHPTQMRCPTEPNEPHCTPVFLTKKEQKKLRRQNRRETWKEKQEKIRLGLEPPPPAKVRISNLMRVLGTEAVQDPTKVEAHVRQQMAKRLKTHQDTNAARKLTPEQKKAKKIKKMQEDVTLGVSVSVYRIDCLGNQAKRFKVETVAHQLHMTGVVVMYRECNIVVVEGGPKQQAKYRRLLMSRVKWDEDMVKDKEDTPNKCILVWEGMVKERAFPDFKYKPMKTEEMVREFFKKYSVQHYWDAALSGTVLEAVIADD</sequence>
<feature type="region of interest" description="Disordered" evidence="5">
    <location>
        <begin position="161"/>
        <end position="195"/>
    </location>
</feature>
<evidence type="ECO:0000313" key="9">
    <source>
        <dbReference type="Proteomes" id="UP000198287"/>
    </source>
</evidence>
<dbReference type="Proteomes" id="UP000198287">
    <property type="component" value="Unassembled WGS sequence"/>
</dbReference>
<evidence type="ECO:0000256" key="4">
    <source>
        <dbReference type="ARBA" id="ARBA00023242"/>
    </source>
</evidence>
<evidence type="ECO:0000259" key="6">
    <source>
        <dbReference type="Pfam" id="PF06544"/>
    </source>
</evidence>
<dbReference type="AlphaFoldDB" id="A0A226DYT8"/>
<dbReference type="OrthoDB" id="10264544at2759"/>
<dbReference type="PANTHER" id="PTHR14212:SF0">
    <property type="entry name" value="U4_U6 SMALL NUCLEAR RIBONUCLEOPROTEIN PRP3"/>
    <property type="match status" value="1"/>
</dbReference>
<accession>A0A226DYT8</accession>
<dbReference type="InterPro" id="IPR010541">
    <property type="entry name" value="Prp3_C"/>
</dbReference>
<dbReference type="CDD" id="cd24162">
    <property type="entry name" value="Prp3_C"/>
    <property type="match status" value="1"/>
</dbReference>
<gene>
    <name evidence="8" type="ORF">Fcan01_14260</name>
</gene>
<evidence type="ECO:0000256" key="5">
    <source>
        <dbReference type="SAM" id="MobiDB-lite"/>
    </source>
</evidence>
<organism evidence="8 9">
    <name type="scientific">Folsomia candida</name>
    <name type="common">Springtail</name>
    <dbReference type="NCBI Taxonomy" id="158441"/>
    <lineage>
        <taxon>Eukaryota</taxon>
        <taxon>Metazoa</taxon>
        <taxon>Ecdysozoa</taxon>
        <taxon>Arthropoda</taxon>
        <taxon>Hexapoda</taxon>
        <taxon>Collembola</taxon>
        <taxon>Entomobryomorpha</taxon>
        <taxon>Isotomoidea</taxon>
        <taxon>Isotomidae</taxon>
        <taxon>Proisotominae</taxon>
        <taxon>Folsomia</taxon>
    </lineage>
</organism>
<evidence type="ECO:0000256" key="1">
    <source>
        <dbReference type="ARBA" id="ARBA00004123"/>
    </source>
</evidence>
<reference evidence="8 9" key="1">
    <citation type="submission" date="2015-12" db="EMBL/GenBank/DDBJ databases">
        <title>The genome of Folsomia candida.</title>
        <authorList>
            <person name="Faddeeva A."/>
            <person name="Derks M.F."/>
            <person name="Anvar Y."/>
            <person name="Smit S."/>
            <person name="Van Straalen N."/>
            <person name="Roelofs D."/>
        </authorList>
    </citation>
    <scope>NUCLEOTIDE SEQUENCE [LARGE SCALE GENOMIC DNA]</scope>
    <source>
        <strain evidence="8 9">VU population</strain>
        <tissue evidence="8">Whole body</tissue>
    </source>
</reference>
<keyword evidence="9" id="KW-1185">Reference proteome</keyword>
<comment type="subcellular location">
    <subcellularLocation>
        <location evidence="1">Nucleus</location>
    </subcellularLocation>
</comment>
<feature type="compositionally biased region" description="Basic and acidic residues" evidence="5">
    <location>
        <begin position="166"/>
        <end position="178"/>
    </location>
</feature>
<feature type="domain" description="Pre-mRNA-splicing factor 3" evidence="7">
    <location>
        <begin position="194"/>
        <end position="417"/>
    </location>
</feature>
<comment type="caution">
    <text evidence="8">The sequence shown here is derived from an EMBL/GenBank/DDBJ whole genome shotgun (WGS) entry which is preliminary data.</text>
</comment>
<dbReference type="InterPro" id="IPR027104">
    <property type="entry name" value="Prp3"/>
</dbReference>
<dbReference type="GO" id="GO:0046540">
    <property type="term" value="C:U4/U6 x U5 tri-snRNP complex"/>
    <property type="evidence" value="ECO:0007669"/>
    <property type="project" value="InterPro"/>
</dbReference>
<keyword evidence="3" id="KW-0508">mRNA splicing</keyword>